<feature type="compositionally biased region" description="Low complexity" evidence="1">
    <location>
        <begin position="80"/>
        <end position="90"/>
    </location>
</feature>
<proteinExistence type="predicted"/>
<comment type="caution">
    <text evidence="2">The sequence shown here is derived from an EMBL/GenBank/DDBJ whole genome shotgun (WGS) entry which is preliminary data.</text>
</comment>
<organism evidence="2 3">
    <name type="scientific">Scomber scombrus</name>
    <name type="common">Atlantic mackerel</name>
    <name type="synonym">Scomber vernalis</name>
    <dbReference type="NCBI Taxonomy" id="13677"/>
    <lineage>
        <taxon>Eukaryota</taxon>
        <taxon>Metazoa</taxon>
        <taxon>Chordata</taxon>
        <taxon>Craniata</taxon>
        <taxon>Vertebrata</taxon>
        <taxon>Euteleostomi</taxon>
        <taxon>Actinopterygii</taxon>
        <taxon>Neopterygii</taxon>
        <taxon>Teleostei</taxon>
        <taxon>Neoteleostei</taxon>
        <taxon>Acanthomorphata</taxon>
        <taxon>Pelagiaria</taxon>
        <taxon>Scombriformes</taxon>
        <taxon>Scombridae</taxon>
        <taxon>Scomber</taxon>
    </lineage>
</organism>
<reference evidence="2 3" key="1">
    <citation type="submission" date="2024-01" db="EMBL/GenBank/DDBJ databases">
        <authorList>
            <person name="Alioto T."/>
            <person name="Alioto T."/>
            <person name="Gomez Garrido J."/>
        </authorList>
    </citation>
    <scope>NUCLEOTIDE SEQUENCE [LARGE SCALE GENOMIC DNA]</scope>
</reference>
<sequence>MRGSIPGGDVEPLPGLGRLAANNSAREAVRVRETFTTFFSAEGTVACGVGWSHFGRWVRLEPQGLKRSALQPRSGVQQPAAVVSSTAHSASNDDTALTPNQYTN</sequence>
<feature type="region of interest" description="Disordered" evidence="1">
    <location>
        <begin position="69"/>
        <end position="104"/>
    </location>
</feature>
<protein>
    <submittedName>
        <fullName evidence="2">Uncharacterized protein LOC126407421</fullName>
    </submittedName>
</protein>
<evidence type="ECO:0000313" key="2">
    <source>
        <dbReference type="EMBL" id="CAK6969587.1"/>
    </source>
</evidence>
<evidence type="ECO:0000313" key="3">
    <source>
        <dbReference type="Proteomes" id="UP001314229"/>
    </source>
</evidence>
<evidence type="ECO:0000256" key="1">
    <source>
        <dbReference type="SAM" id="MobiDB-lite"/>
    </source>
</evidence>
<dbReference type="EMBL" id="CAWUFR010000138">
    <property type="protein sequence ID" value="CAK6969587.1"/>
    <property type="molecule type" value="Genomic_DNA"/>
</dbReference>
<accession>A0AAV1PGG4</accession>
<keyword evidence="3" id="KW-1185">Reference proteome</keyword>
<feature type="region of interest" description="Disordered" evidence="1">
    <location>
        <begin position="1"/>
        <end position="23"/>
    </location>
</feature>
<name>A0AAV1PGG4_SCOSC</name>
<dbReference type="AlphaFoldDB" id="A0AAV1PGG4"/>
<feature type="compositionally biased region" description="Polar residues" evidence="1">
    <location>
        <begin position="92"/>
        <end position="104"/>
    </location>
</feature>
<gene>
    <name evidence="2" type="ORF">FSCOSCO3_A034416</name>
</gene>
<dbReference type="Proteomes" id="UP001314229">
    <property type="component" value="Unassembled WGS sequence"/>
</dbReference>